<sequence length="398" mass="43855">MSNSPDIWNAVNGLNHQAYEGALGASVGHQAQLGSFSSLQPAHGNLDFSPHSVVAAEMNRGLPPMSTFHRNNTVSRSPSDNALENPAGSHVNVSGASQTGDTLGKALASVSMHHLNPHICSVMSKRVRRSSFLTLVVLFLLGNNLWPRSSVQPPVSPHFESTLISMVEDRLDRLDDVIHVLRNHAVGPTSCLPNDIHGLLSQSHQSHPGPNLRENGELCLESVEYVQTVILHCALPFSHVSLLAEYVMLAQLEWKPTIEAVSMSNNHSAFQSRTQNGHPYPPRQRAAFVQGAGGGGLGVQGNLELKMESREGEEMMRTNHDHGSDSPRSDDESEHKTHGDNSTQNSIHEDEELSPEQKAERERERRMANNARERLRVRDINEAFKELGHMCQLHLKSE</sequence>
<feature type="compositionally biased region" description="Basic and acidic residues" evidence="7">
    <location>
        <begin position="355"/>
        <end position="374"/>
    </location>
</feature>
<evidence type="ECO:0000256" key="3">
    <source>
        <dbReference type="ARBA" id="ARBA00023015"/>
    </source>
</evidence>
<dbReference type="Proteomes" id="UP001444071">
    <property type="component" value="Unassembled WGS sequence"/>
</dbReference>
<keyword evidence="2" id="KW-0217">Developmental protein</keyword>
<evidence type="ECO:0000256" key="6">
    <source>
        <dbReference type="ARBA" id="ARBA00023242"/>
    </source>
</evidence>
<feature type="non-terminal residue" evidence="9">
    <location>
        <position position="398"/>
    </location>
</feature>
<keyword evidence="6" id="KW-0539">Nucleus</keyword>
<dbReference type="InterPro" id="IPR011598">
    <property type="entry name" value="bHLH_dom"/>
</dbReference>
<keyword evidence="4" id="KW-0238">DNA-binding</keyword>
<feature type="compositionally biased region" description="Basic and acidic residues" evidence="7">
    <location>
        <begin position="305"/>
        <end position="339"/>
    </location>
</feature>
<evidence type="ECO:0000256" key="5">
    <source>
        <dbReference type="ARBA" id="ARBA00023163"/>
    </source>
</evidence>
<evidence type="ECO:0000256" key="1">
    <source>
        <dbReference type="ARBA" id="ARBA00004123"/>
    </source>
</evidence>
<dbReference type="Pfam" id="PF00010">
    <property type="entry name" value="HLH"/>
    <property type="match status" value="1"/>
</dbReference>
<organism evidence="9 10">
    <name type="scientific">Xenotaenia resolanae</name>
    <dbReference type="NCBI Taxonomy" id="208358"/>
    <lineage>
        <taxon>Eukaryota</taxon>
        <taxon>Metazoa</taxon>
        <taxon>Chordata</taxon>
        <taxon>Craniata</taxon>
        <taxon>Vertebrata</taxon>
        <taxon>Euteleostomi</taxon>
        <taxon>Actinopterygii</taxon>
        <taxon>Neopterygii</taxon>
        <taxon>Teleostei</taxon>
        <taxon>Neoteleostei</taxon>
        <taxon>Acanthomorphata</taxon>
        <taxon>Ovalentaria</taxon>
        <taxon>Atherinomorphae</taxon>
        <taxon>Cyprinodontiformes</taxon>
        <taxon>Goodeidae</taxon>
        <taxon>Xenotaenia</taxon>
    </lineage>
</organism>
<evidence type="ECO:0000313" key="10">
    <source>
        <dbReference type="Proteomes" id="UP001444071"/>
    </source>
</evidence>
<name>A0ABV0W202_9TELE</name>
<feature type="domain" description="BHLH" evidence="8">
    <location>
        <begin position="364"/>
        <end position="398"/>
    </location>
</feature>
<gene>
    <name evidence="9" type="ORF">XENORESO_018960</name>
</gene>
<dbReference type="InterPro" id="IPR051098">
    <property type="entry name" value="NeuroDiff_E-box_TFs"/>
</dbReference>
<keyword evidence="5" id="KW-0804">Transcription</keyword>
<comment type="subcellular location">
    <subcellularLocation>
        <location evidence="1">Nucleus</location>
    </subcellularLocation>
</comment>
<evidence type="ECO:0000256" key="4">
    <source>
        <dbReference type="ARBA" id="ARBA00023125"/>
    </source>
</evidence>
<keyword evidence="3" id="KW-0805">Transcription regulation</keyword>
<evidence type="ECO:0000256" key="7">
    <source>
        <dbReference type="SAM" id="MobiDB-lite"/>
    </source>
</evidence>
<protein>
    <recommendedName>
        <fullName evidence="8">BHLH domain-containing protein</fullName>
    </recommendedName>
</protein>
<dbReference type="Gene3D" id="4.10.280.10">
    <property type="entry name" value="Helix-loop-helix DNA-binding domain"/>
    <property type="match status" value="1"/>
</dbReference>
<dbReference type="PANTHER" id="PTHR11793:SF11">
    <property type="entry name" value="TRANSCRIPTION FACTOR 12"/>
    <property type="match status" value="1"/>
</dbReference>
<keyword evidence="10" id="KW-1185">Reference proteome</keyword>
<dbReference type="EMBL" id="JAHRIM010020707">
    <property type="protein sequence ID" value="MEQ2262671.1"/>
    <property type="molecule type" value="Genomic_DNA"/>
</dbReference>
<evidence type="ECO:0000313" key="9">
    <source>
        <dbReference type="EMBL" id="MEQ2262671.1"/>
    </source>
</evidence>
<comment type="caution">
    <text evidence="9">The sequence shown here is derived from an EMBL/GenBank/DDBJ whole genome shotgun (WGS) entry which is preliminary data.</text>
</comment>
<dbReference type="PANTHER" id="PTHR11793">
    <property type="entry name" value="BASIC HELIX-LOOP-HELIX TRANSCRIPTION FACTOR"/>
    <property type="match status" value="1"/>
</dbReference>
<feature type="compositionally biased region" description="Polar residues" evidence="7">
    <location>
        <begin position="71"/>
        <end position="82"/>
    </location>
</feature>
<accession>A0ABV0W202</accession>
<dbReference type="InterPro" id="IPR036638">
    <property type="entry name" value="HLH_DNA-bd_sf"/>
</dbReference>
<evidence type="ECO:0000259" key="8">
    <source>
        <dbReference type="PROSITE" id="PS50888"/>
    </source>
</evidence>
<dbReference type="PROSITE" id="PS50888">
    <property type="entry name" value="BHLH"/>
    <property type="match status" value="1"/>
</dbReference>
<evidence type="ECO:0000256" key="2">
    <source>
        <dbReference type="ARBA" id="ARBA00022473"/>
    </source>
</evidence>
<proteinExistence type="predicted"/>
<reference evidence="9 10" key="1">
    <citation type="submission" date="2021-06" db="EMBL/GenBank/DDBJ databases">
        <authorList>
            <person name="Palmer J.M."/>
        </authorList>
    </citation>
    <scope>NUCLEOTIDE SEQUENCE [LARGE SCALE GENOMIC DNA]</scope>
    <source>
        <strain evidence="9 10">XR_2019</strain>
        <tissue evidence="9">Muscle</tissue>
    </source>
</reference>
<feature type="region of interest" description="Disordered" evidence="7">
    <location>
        <begin position="71"/>
        <end position="98"/>
    </location>
</feature>
<dbReference type="SUPFAM" id="SSF47459">
    <property type="entry name" value="HLH, helix-loop-helix DNA-binding domain"/>
    <property type="match status" value="1"/>
</dbReference>
<feature type="region of interest" description="Disordered" evidence="7">
    <location>
        <begin position="269"/>
        <end position="374"/>
    </location>
</feature>